<dbReference type="InterPro" id="IPR036946">
    <property type="entry name" value="G_retro_matrix_sf"/>
</dbReference>
<dbReference type="InterPro" id="IPR050462">
    <property type="entry name" value="Retroviral_Gag-Pol_poly"/>
</dbReference>
<dbReference type="PANTHER" id="PTHR33166">
    <property type="entry name" value="GAG_P30 DOMAIN-CONTAINING PROTEIN"/>
    <property type="match status" value="1"/>
</dbReference>
<dbReference type="Proteomes" id="UP000585614">
    <property type="component" value="Unassembled WGS sequence"/>
</dbReference>
<dbReference type="EMBL" id="JACAGC010000023">
    <property type="protein sequence ID" value="KAF6284452.1"/>
    <property type="molecule type" value="Genomic_DNA"/>
</dbReference>
<sequence>MTLRRLHTLCELEWPGFDVGWPPEGTLDLPMIRRVYVVVTGTPGHPDQFPYVDSWLEIARTLPPWVRFCSNSKAQSKIFVAWNPRGCAQKDMTKIIYQGDPEEELPPPLYTPWPTAGTAPLLPDTSPPSDRPPRPTSNLPSPPQGATDPTHRPSPGPASRLGSKDPPQLQLPCRETRGPDQVGDDGTL</sequence>
<feature type="region of interest" description="Disordered" evidence="1">
    <location>
        <begin position="100"/>
        <end position="188"/>
    </location>
</feature>
<reference evidence="3 4" key="1">
    <citation type="journal article" date="2020" name="Nature">
        <title>Six reference-quality genomes reveal evolution of bat adaptations.</title>
        <authorList>
            <person name="Jebb D."/>
            <person name="Huang Z."/>
            <person name="Pippel M."/>
            <person name="Hughes G.M."/>
            <person name="Lavrichenko K."/>
            <person name="Devanna P."/>
            <person name="Winkler S."/>
            <person name="Jermiin L.S."/>
            <person name="Skirmuntt E.C."/>
            <person name="Katzourakis A."/>
            <person name="Burkitt-Gray L."/>
            <person name="Ray D.A."/>
            <person name="Sullivan K.A.M."/>
            <person name="Roscito J.G."/>
            <person name="Kirilenko B.M."/>
            <person name="Davalos L.M."/>
            <person name="Corthals A.P."/>
            <person name="Power M.L."/>
            <person name="Jones G."/>
            <person name="Ransome R.D."/>
            <person name="Dechmann D.K.N."/>
            <person name="Locatelli A.G."/>
            <person name="Puechmaille S.J."/>
            <person name="Fedrigo O."/>
            <person name="Jarvis E.D."/>
            <person name="Hiller M."/>
            <person name="Vernes S.C."/>
            <person name="Myers E.W."/>
            <person name="Teeling E.C."/>
        </authorList>
    </citation>
    <scope>NUCLEOTIDE SEQUENCE [LARGE SCALE GENOMIC DNA]</scope>
    <source>
        <strain evidence="3">MRhiFer1</strain>
        <tissue evidence="3">Lung</tissue>
    </source>
</reference>
<proteinExistence type="predicted"/>
<accession>A0A7J7S7S5</accession>
<evidence type="ECO:0000256" key="1">
    <source>
        <dbReference type="SAM" id="MobiDB-lite"/>
    </source>
</evidence>
<evidence type="ECO:0000313" key="3">
    <source>
        <dbReference type="EMBL" id="KAF6284452.1"/>
    </source>
</evidence>
<feature type="compositionally biased region" description="Low complexity" evidence="1">
    <location>
        <begin position="112"/>
        <end position="124"/>
    </location>
</feature>
<name>A0A7J7S7S5_RHIFE</name>
<evidence type="ECO:0000259" key="2">
    <source>
        <dbReference type="Pfam" id="PF01140"/>
    </source>
</evidence>
<dbReference type="AlphaFoldDB" id="A0A7J7S7S5"/>
<comment type="caution">
    <text evidence="3">The sequence shown here is derived from an EMBL/GenBank/DDBJ whole genome shotgun (WGS) entry which is preliminary data.</text>
</comment>
<organism evidence="3 4">
    <name type="scientific">Rhinolophus ferrumequinum</name>
    <name type="common">Greater horseshoe bat</name>
    <dbReference type="NCBI Taxonomy" id="59479"/>
    <lineage>
        <taxon>Eukaryota</taxon>
        <taxon>Metazoa</taxon>
        <taxon>Chordata</taxon>
        <taxon>Craniata</taxon>
        <taxon>Vertebrata</taxon>
        <taxon>Euteleostomi</taxon>
        <taxon>Mammalia</taxon>
        <taxon>Eutheria</taxon>
        <taxon>Laurasiatheria</taxon>
        <taxon>Chiroptera</taxon>
        <taxon>Yinpterochiroptera</taxon>
        <taxon>Rhinolophoidea</taxon>
        <taxon>Rhinolophidae</taxon>
        <taxon>Rhinolophinae</taxon>
        <taxon>Rhinolophus</taxon>
    </lineage>
</organism>
<protein>
    <recommendedName>
        <fullName evidence="2">Gamma-retroviral matrix protein domain-containing protein</fullName>
    </recommendedName>
</protein>
<gene>
    <name evidence="3" type="ORF">mRhiFer1_009215</name>
</gene>
<evidence type="ECO:0000313" key="4">
    <source>
        <dbReference type="Proteomes" id="UP000585614"/>
    </source>
</evidence>
<feature type="domain" description="Gamma-retroviral matrix protein" evidence="2">
    <location>
        <begin position="4"/>
        <end position="74"/>
    </location>
</feature>
<dbReference type="InterPro" id="IPR000840">
    <property type="entry name" value="G_retro_matrix"/>
</dbReference>
<dbReference type="Gene3D" id="1.10.150.180">
    <property type="entry name" value="Gamma-retroviral matrix domain"/>
    <property type="match status" value="1"/>
</dbReference>
<dbReference type="SUPFAM" id="SSF47836">
    <property type="entry name" value="Retroviral matrix proteins"/>
    <property type="match status" value="1"/>
</dbReference>
<dbReference type="Pfam" id="PF01140">
    <property type="entry name" value="Gag_MA"/>
    <property type="match status" value="1"/>
</dbReference>
<dbReference type="InterPro" id="IPR010999">
    <property type="entry name" value="Retrovr_matrix"/>
</dbReference>